<comment type="caution">
    <text evidence="2">The sequence shown here is derived from an EMBL/GenBank/DDBJ whole genome shotgun (WGS) entry which is preliminary data.</text>
</comment>
<dbReference type="Pfam" id="PF09580">
    <property type="entry name" value="Spore_YhcN_YlaJ"/>
    <property type="match status" value="1"/>
</dbReference>
<feature type="region of interest" description="Disordered" evidence="1">
    <location>
        <begin position="80"/>
        <end position="103"/>
    </location>
</feature>
<dbReference type="EMBL" id="JBHLUX010000017">
    <property type="protein sequence ID" value="MFC0470204.1"/>
    <property type="molecule type" value="Genomic_DNA"/>
</dbReference>
<sequence length="238" mass="26419">MKYVGYLLIGILILTGCTLPQKEEMGANTNRNEGFSGFGVAQARNLEGPLSDLMVPDDAPKGLTDPAPQLMREGAYTTGKRNLSMPHEGINQQGPRILNNRPGIIRDKYPHSSDSRLHKKITIQNNRHQQASTDITRKIETRIEALENIHDAHVMSDGNKIIIGLESNEQDRGKLRRSVEQEIEQVTDLSNVYITTNRNIVNRMSALEHHVSLKQPFDAIGGTVGELADLIDDAAHGR</sequence>
<evidence type="ECO:0000313" key="3">
    <source>
        <dbReference type="Proteomes" id="UP001589838"/>
    </source>
</evidence>
<dbReference type="InterPro" id="IPR019076">
    <property type="entry name" value="Spore_lipoprot_YhcN/YlaJ-like"/>
</dbReference>
<keyword evidence="2" id="KW-0449">Lipoprotein</keyword>
<protein>
    <submittedName>
        <fullName evidence="2">YhcN/YlaJ family sporulation lipoprotein</fullName>
    </submittedName>
</protein>
<reference evidence="2 3" key="1">
    <citation type="submission" date="2024-09" db="EMBL/GenBank/DDBJ databases">
        <authorList>
            <person name="Sun Q."/>
            <person name="Mori K."/>
        </authorList>
    </citation>
    <scope>NUCLEOTIDE SEQUENCE [LARGE SCALE GENOMIC DNA]</scope>
    <source>
        <strain evidence="2 3">NCAIM B.02610</strain>
    </source>
</reference>
<proteinExistence type="predicted"/>
<accession>A0ABV6KAB5</accession>
<keyword evidence="3" id="KW-1185">Reference proteome</keyword>
<gene>
    <name evidence="2" type="ORF">ACFFHM_06605</name>
</gene>
<dbReference type="RefSeq" id="WP_335958908.1">
    <property type="nucleotide sequence ID" value="NZ_JAXBLX010000003.1"/>
</dbReference>
<name>A0ABV6KAB5_9BACI</name>
<organism evidence="2 3">
    <name type="scientific">Halalkalibacter kiskunsagensis</name>
    <dbReference type="NCBI Taxonomy" id="1548599"/>
    <lineage>
        <taxon>Bacteria</taxon>
        <taxon>Bacillati</taxon>
        <taxon>Bacillota</taxon>
        <taxon>Bacilli</taxon>
        <taxon>Bacillales</taxon>
        <taxon>Bacillaceae</taxon>
        <taxon>Halalkalibacter</taxon>
    </lineage>
</organism>
<evidence type="ECO:0000313" key="2">
    <source>
        <dbReference type="EMBL" id="MFC0470204.1"/>
    </source>
</evidence>
<dbReference type="PROSITE" id="PS51257">
    <property type="entry name" value="PROKAR_LIPOPROTEIN"/>
    <property type="match status" value="1"/>
</dbReference>
<dbReference type="Proteomes" id="UP001589838">
    <property type="component" value="Unassembled WGS sequence"/>
</dbReference>
<evidence type="ECO:0000256" key="1">
    <source>
        <dbReference type="SAM" id="MobiDB-lite"/>
    </source>
</evidence>